<feature type="transmembrane region" description="Helical" evidence="1">
    <location>
        <begin position="39"/>
        <end position="57"/>
    </location>
</feature>
<dbReference type="STRING" id="429701.A0A2G9HAT8"/>
<keyword evidence="4" id="KW-1185">Reference proteome</keyword>
<dbReference type="Gene3D" id="1.20.140.40">
    <property type="entry name" value="Invertase/pectin methylesterase inhibitor family protein"/>
    <property type="match status" value="1"/>
</dbReference>
<sequence>MLKTKTMDSQNEKNSTISSQETLLLHHKVQTKNKNLENVLFITFLILIILTATYTTLISMSKTKKPRPFDLYLSSFNQDYCHLTYYPELCYDSMSSTTDTTILRTIPTSIFTTAIQVAINQINNITFSKTKGSLRLPTCRTWVQDSLTTLNESLHTIIDSGIESLTYDEMDNVKTGILRAVRNATKCLLALEKIDAMGVEEVKKGVKKARDYMVNSVGLLRAREAILNDFYNPLIEDDYYYYYHISYYQFDNGFLVFLYCGLYLFIGLLYFLFWRSN</sequence>
<dbReference type="InterPro" id="IPR035513">
    <property type="entry name" value="Invertase/methylesterase_inhib"/>
</dbReference>
<reference evidence="4" key="1">
    <citation type="journal article" date="2018" name="Gigascience">
        <title>Genome assembly of the Pink Ipe (Handroanthus impetiginosus, Bignoniaceae), a highly valued, ecologically keystone Neotropical timber forest tree.</title>
        <authorList>
            <person name="Silva-Junior O.B."/>
            <person name="Grattapaglia D."/>
            <person name="Novaes E."/>
            <person name="Collevatti R.G."/>
        </authorList>
    </citation>
    <scope>NUCLEOTIDE SEQUENCE [LARGE SCALE GENOMIC DNA]</scope>
    <source>
        <strain evidence="4">cv. UFG-1</strain>
    </source>
</reference>
<protein>
    <recommendedName>
        <fullName evidence="2">Pectinesterase inhibitor domain-containing protein</fullName>
    </recommendedName>
</protein>
<dbReference type="AlphaFoldDB" id="A0A2G9HAT8"/>
<dbReference type="GO" id="GO:0004857">
    <property type="term" value="F:enzyme inhibitor activity"/>
    <property type="evidence" value="ECO:0007669"/>
    <property type="project" value="InterPro"/>
</dbReference>
<name>A0A2G9HAT8_9LAMI</name>
<evidence type="ECO:0000313" key="3">
    <source>
        <dbReference type="EMBL" id="PIN14420.1"/>
    </source>
</evidence>
<accession>A0A2G9HAT8</accession>
<keyword evidence="1" id="KW-0812">Transmembrane</keyword>
<organism evidence="3 4">
    <name type="scientific">Handroanthus impetiginosus</name>
    <dbReference type="NCBI Taxonomy" id="429701"/>
    <lineage>
        <taxon>Eukaryota</taxon>
        <taxon>Viridiplantae</taxon>
        <taxon>Streptophyta</taxon>
        <taxon>Embryophyta</taxon>
        <taxon>Tracheophyta</taxon>
        <taxon>Spermatophyta</taxon>
        <taxon>Magnoliopsida</taxon>
        <taxon>eudicotyledons</taxon>
        <taxon>Gunneridae</taxon>
        <taxon>Pentapetalae</taxon>
        <taxon>asterids</taxon>
        <taxon>lamiids</taxon>
        <taxon>Lamiales</taxon>
        <taxon>Bignoniaceae</taxon>
        <taxon>Crescentiina</taxon>
        <taxon>Tabebuia alliance</taxon>
        <taxon>Handroanthus</taxon>
    </lineage>
</organism>
<evidence type="ECO:0000259" key="2">
    <source>
        <dbReference type="Pfam" id="PF04043"/>
    </source>
</evidence>
<evidence type="ECO:0000256" key="1">
    <source>
        <dbReference type="SAM" id="Phobius"/>
    </source>
</evidence>
<dbReference type="OrthoDB" id="912631at2759"/>
<keyword evidence="1" id="KW-0472">Membrane</keyword>
<proteinExistence type="predicted"/>
<feature type="domain" description="Pectinesterase inhibitor" evidence="2">
    <location>
        <begin position="78"/>
        <end position="210"/>
    </location>
</feature>
<gene>
    <name evidence="3" type="ORF">CDL12_12955</name>
</gene>
<keyword evidence="1" id="KW-1133">Transmembrane helix</keyword>
<dbReference type="SUPFAM" id="SSF101148">
    <property type="entry name" value="Plant invertase/pectin methylesterase inhibitor"/>
    <property type="match status" value="1"/>
</dbReference>
<comment type="caution">
    <text evidence="3">The sequence shown here is derived from an EMBL/GenBank/DDBJ whole genome shotgun (WGS) entry which is preliminary data.</text>
</comment>
<evidence type="ECO:0000313" key="4">
    <source>
        <dbReference type="Proteomes" id="UP000231279"/>
    </source>
</evidence>
<dbReference type="Pfam" id="PF04043">
    <property type="entry name" value="PMEI"/>
    <property type="match status" value="1"/>
</dbReference>
<dbReference type="EMBL" id="NKXS01002285">
    <property type="protein sequence ID" value="PIN14420.1"/>
    <property type="molecule type" value="Genomic_DNA"/>
</dbReference>
<feature type="transmembrane region" description="Helical" evidence="1">
    <location>
        <begin position="254"/>
        <end position="274"/>
    </location>
</feature>
<dbReference type="Proteomes" id="UP000231279">
    <property type="component" value="Unassembled WGS sequence"/>
</dbReference>
<dbReference type="InterPro" id="IPR006501">
    <property type="entry name" value="Pectinesterase_inhib_dom"/>
</dbReference>